<reference evidence="2 3" key="1">
    <citation type="journal article" date="2015" name="Stand. Genomic Sci.">
        <title>Genomic Encyclopedia of Bacterial and Archaeal Type Strains, Phase III: the genomes of soil and plant-associated and newly described type strains.</title>
        <authorList>
            <person name="Whitman W.B."/>
            <person name="Woyke T."/>
            <person name="Klenk H.P."/>
            <person name="Zhou Y."/>
            <person name="Lilburn T.G."/>
            <person name="Beck B.J."/>
            <person name="De Vos P."/>
            <person name="Vandamme P."/>
            <person name="Eisen J.A."/>
            <person name="Garrity G."/>
            <person name="Hugenholtz P."/>
            <person name="Kyrpides N.C."/>
        </authorList>
    </citation>
    <scope>NUCLEOTIDE SEQUENCE [LARGE SCALE GENOMIC DNA]</scope>
    <source>
        <strain evidence="2 3">CGMCC 1.10948</strain>
    </source>
</reference>
<dbReference type="OrthoDB" id="9804460at2"/>
<dbReference type="InterPro" id="IPR025669">
    <property type="entry name" value="AAA_dom"/>
</dbReference>
<evidence type="ECO:0000313" key="3">
    <source>
        <dbReference type="Proteomes" id="UP000316291"/>
    </source>
</evidence>
<evidence type="ECO:0000313" key="2">
    <source>
        <dbReference type="EMBL" id="TWI68085.1"/>
    </source>
</evidence>
<dbReference type="PANTHER" id="PTHR13696">
    <property type="entry name" value="P-LOOP CONTAINING NUCLEOSIDE TRIPHOSPHATE HYDROLASE"/>
    <property type="match status" value="1"/>
</dbReference>
<dbReference type="EMBL" id="VLLA01000011">
    <property type="protein sequence ID" value="TWI68085.1"/>
    <property type="molecule type" value="Genomic_DNA"/>
</dbReference>
<dbReference type="Pfam" id="PF13614">
    <property type="entry name" value="AAA_31"/>
    <property type="match status" value="1"/>
</dbReference>
<dbReference type="SUPFAM" id="SSF52540">
    <property type="entry name" value="P-loop containing nucleoside triphosphate hydrolases"/>
    <property type="match status" value="1"/>
</dbReference>
<dbReference type="InterPro" id="IPR050678">
    <property type="entry name" value="DNA_Partitioning_ATPase"/>
</dbReference>
<organism evidence="2 3">
    <name type="scientific">Bradyrhizobium huanghuaihaiense</name>
    <dbReference type="NCBI Taxonomy" id="990078"/>
    <lineage>
        <taxon>Bacteria</taxon>
        <taxon>Pseudomonadati</taxon>
        <taxon>Pseudomonadota</taxon>
        <taxon>Alphaproteobacteria</taxon>
        <taxon>Hyphomicrobiales</taxon>
        <taxon>Nitrobacteraceae</taxon>
        <taxon>Bradyrhizobium</taxon>
    </lineage>
</organism>
<dbReference type="CDD" id="cd02042">
    <property type="entry name" value="ParAB_family"/>
    <property type="match status" value="1"/>
</dbReference>
<evidence type="ECO:0000259" key="1">
    <source>
        <dbReference type="Pfam" id="PF13614"/>
    </source>
</evidence>
<proteinExistence type="predicted"/>
<dbReference type="AlphaFoldDB" id="A0A562RGB2"/>
<protein>
    <submittedName>
        <fullName evidence="2">Chromosome partitioning protein</fullName>
    </submittedName>
</protein>
<dbReference type="Gene3D" id="3.40.50.300">
    <property type="entry name" value="P-loop containing nucleotide triphosphate hydrolases"/>
    <property type="match status" value="1"/>
</dbReference>
<dbReference type="InterPro" id="IPR027417">
    <property type="entry name" value="P-loop_NTPase"/>
</dbReference>
<accession>A0A562RGB2</accession>
<dbReference type="Proteomes" id="UP000316291">
    <property type="component" value="Unassembled WGS sequence"/>
</dbReference>
<sequence>MVKKAKSFVPVVAVLNMKGGVGKTTICSNVSLSVFENKEVGTLLIDLDPQFNLTQGLLKRADYDKYKAASKTIFSAMEPRSEVGLFDVATSTQPPPKSEDLRHSFFYLTDMPSKEFDIIPGDFQLVKYSLMDDNAKLKGVKDRFLKFLRQCKSSYDTIFIDCNPSSSFLTLCALHAATHILVPVRPDRFSILGLEILSEFIDQLPTLSPKPQLLILLNGVSRGGRDAVAASVEAELRAHPRFGPRTLKALMPQSEAFRARTDYTGFAIDRKGRWQKQIGAELTAIANELAGKLGL</sequence>
<gene>
    <name evidence="2" type="ORF">IQ16_04610</name>
</gene>
<name>A0A562RGB2_9BRAD</name>
<feature type="domain" description="AAA" evidence="1">
    <location>
        <begin position="11"/>
        <end position="204"/>
    </location>
</feature>
<comment type="caution">
    <text evidence="2">The sequence shown here is derived from an EMBL/GenBank/DDBJ whole genome shotgun (WGS) entry which is preliminary data.</text>
</comment>
<keyword evidence="3" id="KW-1185">Reference proteome</keyword>
<dbReference type="PANTHER" id="PTHR13696:SF99">
    <property type="entry name" value="COBYRINIC ACID AC-DIAMIDE SYNTHASE"/>
    <property type="match status" value="1"/>
</dbReference>
<dbReference type="RefSeq" id="WP_051123008.1">
    <property type="nucleotide sequence ID" value="NZ_VLLA01000011.1"/>
</dbReference>